<protein>
    <recommendedName>
        <fullName evidence="1">Transposase putative helix-turn-helix domain-containing protein</fullName>
    </recommendedName>
</protein>
<dbReference type="Pfam" id="PF12323">
    <property type="entry name" value="HTH_OrfB_IS605"/>
    <property type="match status" value="1"/>
</dbReference>
<evidence type="ECO:0000259" key="1">
    <source>
        <dbReference type="Pfam" id="PF12323"/>
    </source>
</evidence>
<dbReference type="EMBL" id="MJGC01000039">
    <property type="protein sequence ID" value="OEJ76369.1"/>
    <property type="molecule type" value="Genomic_DNA"/>
</dbReference>
<name>A0A1E5QNY9_9CYAN</name>
<accession>A0A1E5QNY9</accession>
<dbReference type="AlphaFoldDB" id="A0A1E5QNY9"/>
<organism evidence="2">
    <name type="scientific">Desertifilum tharense IPPAS B-1220</name>
    <dbReference type="NCBI Taxonomy" id="1781255"/>
    <lineage>
        <taxon>Bacteria</taxon>
        <taxon>Bacillati</taxon>
        <taxon>Cyanobacteriota</taxon>
        <taxon>Cyanophyceae</taxon>
        <taxon>Desertifilales</taxon>
        <taxon>Desertifilaceae</taxon>
        <taxon>Desertifilum</taxon>
    </lineage>
</organism>
<gene>
    <name evidence="2" type="ORF">BH720_05015</name>
</gene>
<evidence type="ECO:0000313" key="2">
    <source>
        <dbReference type="EMBL" id="OEJ76369.1"/>
    </source>
</evidence>
<dbReference type="InterPro" id="IPR021027">
    <property type="entry name" value="Transposase_put_HTH"/>
</dbReference>
<proteinExistence type="predicted"/>
<sequence>MLHWLEISRKVYNYALREIKDWVNSRSGSWDRCSLEREYIIPADQPFPTYYAQQNALPKAKKEFPLLGAAPSQVLQTTIRRLHEAWNYFQNRGFGFPRFKK</sequence>
<comment type="caution">
    <text evidence="2">The sequence shown here is derived from an EMBL/GenBank/DDBJ whole genome shotgun (WGS) entry which is preliminary data.</text>
</comment>
<feature type="domain" description="Transposase putative helix-turn-helix" evidence="1">
    <location>
        <begin position="2"/>
        <end position="25"/>
    </location>
</feature>
<reference evidence="2" key="1">
    <citation type="submission" date="2016-09" db="EMBL/GenBank/DDBJ databases">
        <title>Draft genome of thermotolerant cyanobacterium Desertifilum sp. strain IPPAS B-1220.</title>
        <authorList>
            <person name="Sinetova M.A."/>
            <person name="Bolakhan K."/>
            <person name="Zayadan B.K."/>
            <person name="Mironov K.S."/>
            <person name="Ustinova V."/>
            <person name="Kupriyanova E.V."/>
            <person name="Sidorov R.A."/>
            <person name="Skrypnik A.N."/>
            <person name="Gogoleva N.E."/>
            <person name="Gogolev Y.V."/>
            <person name="Los D.A."/>
        </authorList>
    </citation>
    <scope>NUCLEOTIDE SEQUENCE [LARGE SCALE GENOMIC DNA]</scope>
    <source>
        <strain evidence="2">IPPAS B-1220</strain>
    </source>
</reference>